<sequence>MMNKEDIFRLVVEHTREVLPELEEYNIQPNDRLVDLGANSVDRAEIIMRTMESLSLKVPRVELFGAKNIEELVELLYEKIQSV</sequence>
<evidence type="ECO:0000313" key="3">
    <source>
        <dbReference type="Proteomes" id="UP000199545"/>
    </source>
</evidence>
<proteinExistence type="predicted"/>
<dbReference type="Pfam" id="PF00550">
    <property type="entry name" value="PP-binding"/>
    <property type="match status" value="1"/>
</dbReference>
<name>A0A1I3VBT7_9BACL</name>
<gene>
    <name evidence="2" type="ORF">SAMN05421852_1416</name>
</gene>
<accession>A0A1I3VBT7</accession>
<dbReference type="Gene3D" id="1.10.1200.10">
    <property type="entry name" value="ACP-like"/>
    <property type="match status" value="1"/>
</dbReference>
<dbReference type="AlphaFoldDB" id="A0A1I3VBT7"/>
<dbReference type="InterPro" id="IPR036736">
    <property type="entry name" value="ACP-like_sf"/>
</dbReference>
<dbReference type="EMBL" id="FORR01000041">
    <property type="protein sequence ID" value="SFJ92662.1"/>
    <property type="molecule type" value="Genomic_DNA"/>
</dbReference>
<dbReference type="Proteomes" id="UP000199545">
    <property type="component" value="Unassembled WGS sequence"/>
</dbReference>
<dbReference type="InterPro" id="IPR009081">
    <property type="entry name" value="PP-bd_ACP"/>
</dbReference>
<organism evidence="2 3">
    <name type="scientific">Thermoflavimicrobium dichotomicum</name>
    <dbReference type="NCBI Taxonomy" id="46223"/>
    <lineage>
        <taxon>Bacteria</taxon>
        <taxon>Bacillati</taxon>
        <taxon>Bacillota</taxon>
        <taxon>Bacilli</taxon>
        <taxon>Bacillales</taxon>
        <taxon>Thermoactinomycetaceae</taxon>
        <taxon>Thermoflavimicrobium</taxon>
    </lineage>
</organism>
<dbReference type="SUPFAM" id="SSF47336">
    <property type="entry name" value="ACP-like"/>
    <property type="match status" value="1"/>
</dbReference>
<evidence type="ECO:0000259" key="1">
    <source>
        <dbReference type="PROSITE" id="PS50075"/>
    </source>
</evidence>
<keyword evidence="3" id="KW-1185">Reference proteome</keyword>
<dbReference type="NCBIfam" id="NF005502">
    <property type="entry name" value="PRK07117.1"/>
    <property type="match status" value="1"/>
</dbReference>
<protein>
    <submittedName>
        <fullName evidence="2">Polyketide biosynthesis acyl carrier protein</fullName>
    </submittedName>
</protein>
<dbReference type="STRING" id="46223.SAMN05421852_1416"/>
<evidence type="ECO:0000313" key="2">
    <source>
        <dbReference type="EMBL" id="SFJ92662.1"/>
    </source>
</evidence>
<feature type="domain" description="Carrier" evidence="1">
    <location>
        <begin position="2"/>
        <end position="80"/>
    </location>
</feature>
<dbReference type="PROSITE" id="PS50075">
    <property type="entry name" value="CARRIER"/>
    <property type="match status" value="1"/>
</dbReference>
<reference evidence="2 3" key="1">
    <citation type="submission" date="2016-10" db="EMBL/GenBank/DDBJ databases">
        <authorList>
            <person name="de Groot N.N."/>
        </authorList>
    </citation>
    <scope>NUCLEOTIDE SEQUENCE [LARGE SCALE GENOMIC DNA]</scope>
    <source>
        <strain evidence="2 3">DSM 44778</strain>
    </source>
</reference>